<protein>
    <submittedName>
        <fullName evidence="1">Uncharacterized protein</fullName>
    </submittedName>
</protein>
<proteinExistence type="predicted"/>
<dbReference type="Proteomes" id="UP000664917">
    <property type="component" value="Segment"/>
</dbReference>
<dbReference type="EMBL" id="MW015080">
    <property type="protein sequence ID" value="QPD06427.1"/>
    <property type="molecule type" value="Genomic_DNA"/>
</dbReference>
<name>A0A874MEV8_9CAUD</name>
<sequence>MTLSSDETAELLDRDDVTVFPSLYAVSAYEGELNTSAYDQLVQVFYNL</sequence>
<reference evidence="1" key="1">
    <citation type="submission" date="2020-09" db="EMBL/GenBank/DDBJ databases">
        <authorList>
            <person name="Zhang D."/>
            <person name="Hatherill J.R."/>
            <person name="Ramirez J.F."/>
            <person name="Edinger B."/>
            <person name="Balarin R."/>
            <person name="Sullivan A."/>
            <person name="Humpal K.M."/>
            <person name="Guseva A."/>
            <person name="Butela K.A."/>
            <person name="Garlena R.A."/>
            <person name="Russell D.A."/>
            <person name="Pope W.H."/>
            <person name="Jacobs-Sera D."/>
            <person name="Hatfull G.F."/>
        </authorList>
    </citation>
    <scope>NUCLEOTIDE SEQUENCE</scope>
</reference>
<keyword evidence="2" id="KW-1185">Reference proteome</keyword>
<organism evidence="1 2">
    <name type="scientific">Synechococcus phage S-SRP01</name>
    <dbReference type="NCBI Taxonomy" id="2781607"/>
    <lineage>
        <taxon>Viruses</taxon>
        <taxon>Duplodnaviria</taxon>
        <taxon>Heunggongvirae</taxon>
        <taxon>Uroviricota</taxon>
        <taxon>Caudoviricetes</taxon>
        <taxon>Autographivirales</taxon>
        <taxon>Sechaudvirinae</taxon>
        <taxon>Nerivirus</taxon>
        <taxon>Nerivirus SSRP01</taxon>
    </lineage>
</organism>
<evidence type="ECO:0000313" key="2">
    <source>
        <dbReference type="Proteomes" id="UP000664917"/>
    </source>
</evidence>
<evidence type="ECO:0000313" key="1">
    <source>
        <dbReference type="EMBL" id="QPD06427.1"/>
    </source>
</evidence>
<accession>A0A874MEV8</accession>